<dbReference type="AlphaFoldDB" id="A0A6P4CDK2"/>
<sequence length="674" mass="78241">MPYLNIPISFDKTKNMVKNLGLDYQKIDACRNDCMLYRNGYENDSSCHVCGTSRYIEHHEEEDDVTSSRKPRKVAMKTLRHFHLIPRLQRLFMCTRTVKAMSWHHNECVKDGSLRHPADGESWKAFDNRHEDFAKEPRNVRLGLASDGFNPFRTLSSIHKLKELWESGVETYDSKENKTFNMRACLLWTINDFPAYAMLSGWSTKGKLACPCCNDETSSIYLKHSHKTVYMDHRRSPPQLLEGSAVFDILREVDNSFGKKQKRSKNGISNWKKWSIFFDLPYWKSNMFRHNLDVMHIEKNIVDSIIGTLLDIPGKTKDHAAARFDLKDMGIRKNLQPKDTKDGRKTKLSKACFSMTLAEKTIFCSVLKVAKLPDGSAFNIARCVHETEKKISGYKTHDAHFMLHYLLQVPIKSILPDHVAIALVRLCSFFRRICQKVISLDEVVNLEAEIAEILCQLERIFPPSFFDIMVHLPIHLANEVRLGGPIQYRWMYPVERFHTRHRDARRKTQNSGVTLEALTPSFASVKDKNPIEAKVAYYGRIVDMFELDYYGQFKVVLFKCEWYTVAKDNFGLSYVYFNKKCYQEEPFVLASQVNQCFYVQDPYVSDKHYVMKTIPRDLFRVSDDLESNSPIIYAREPCEPEVIPSLSNDNGKIDLVRNDLRATIIDMDLNMFAK</sequence>
<dbReference type="RefSeq" id="XP_015949300.1">
    <property type="nucleotide sequence ID" value="XM_016093814.1"/>
</dbReference>
<keyword evidence="3" id="KW-1185">Reference proteome</keyword>
<evidence type="ECO:0000313" key="3">
    <source>
        <dbReference type="Proteomes" id="UP000515211"/>
    </source>
</evidence>
<dbReference type="Pfam" id="PF02992">
    <property type="entry name" value="Transposase_21"/>
    <property type="match status" value="1"/>
</dbReference>
<protein>
    <submittedName>
        <fullName evidence="4">Uncharacterized protein LOC107474215</fullName>
    </submittedName>
</protein>
<dbReference type="GeneID" id="107474215"/>
<reference evidence="4" key="2">
    <citation type="submission" date="2025-08" db="UniProtKB">
        <authorList>
            <consortium name="RefSeq"/>
        </authorList>
    </citation>
    <scope>IDENTIFICATION</scope>
    <source>
        <tissue evidence="4">Whole plant</tissue>
    </source>
</reference>
<dbReference type="Proteomes" id="UP000515211">
    <property type="component" value="Chromosome 2"/>
</dbReference>
<name>A0A6P4CDK2_ARADU</name>
<feature type="domain" description="DUF4218" evidence="2">
    <location>
        <begin position="433"/>
        <end position="517"/>
    </location>
</feature>
<evidence type="ECO:0000259" key="2">
    <source>
        <dbReference type="Pfam" id="PF13960"/>
    </source>
</evidence>
<evidence type="ECO:0000313" key="4">
    <source>
        <dbReference type="RefSeq" id="XP_015949300.1"/>
    </source>
</evidence>
<dbReference type="InterPro" id="IPR025312">
    <property type="entry name" value="DUF4216"/>
</dbReference>
<feature type="domain" description="DUF4216" evidence="1">
    <location>
        <begin position="546"/>
        <end position="606"/>
    </location>
</feature>
<organism evidence="3 4">
    <name type="scientific">Arachis duranensis</name>
    <name type="common">Wild peanut</name>
    <dbReference type="NCBI Taxonomy" id="130453"/>
    <lineage>
        <taxon>Eukaryota</taxon>
        <taxon>Viridiplantae</taxon>
        <taxon>Streptophyta</taxon>
        <taxon>Embryophyta</taxon>
        <taxon>Tracheophyta</taxon>
        <taxon>Spermatophyta</taxon>
        <taxon>Magnoliopsida</taxon>
        <taxon>eudicotyledons</taxon>
        <taxon>Gunneridae</taxon>
        <taxon>Pentapetalae</taxon>
        <taxon>rosids</taxon>
        <taxon>fabids</taxon>
        <taxon>Fabales</taxon>
        <taxon>Fabaceae</taxon>
        <taxon>Papilionoideae</taxon>
        <taxon>50 kb inversion clade</taxon>
        <taxon>dalbergioids sensu lato</taxon>
        <taxon>Dalbergieae</taxon>
        <taxon>Pterocarpus clade</taxon>
        <taxon>Arachis</taxon>
    </lineage>
</organism>
<dbReference type="InterPro" id="IPR004242">
    <property type="entry name" value="Transposase_21"/>
</dbReference>
<reference evidence="3" key="1">
    <citation type="journal article" date="2016" name="Nat. Genet.">
        <title>The genome sequences of Arachis duranensis and Arachis ipaensis, the diploid ancestors of cultivated peanut.</title>
        <authorList>
            <person name="Bertioli D.J."/>
            <person name="Cannon S.B."/>
            <person name="Froenicke L."/>
            <person name="Huang G."/>
            <person name="Farmer A.D."/>
            <person name="Cannon E.K."/>
            <person name="Liu X."/>
            <person name="Gao D."/>
            <person name="Clevenger J."/>
            <person name="Dash S."/>
            <person name="Ren L."/>
            <person name="Moretzsohn M.C."/>
            <person name="Shirasawa K."/>
            <person name="Huang W."/>
            <person name="Vidigal B."/>
            <person name="Abernathy B."/>
            <person name="Chu Y."/>
            <person name="Niederhuth C.E."/>
            <person name="Umale P."/>
            <person name="Araujo A.C."/>
            <person name="Kozik A."/>
            <person name="Kim K.D."/>
            <person name="Burow M.D."/>
            <person name="Varshney R.K."/>
            <person name="Wang X."/>
            <person name="Zhang X."/>
            <person name="Barkley N."/>
            <person name="Guimaraes P.M."/>
            <person name="Isobe S."/>
            <person name="Guo B."/>
            <person name="Liao B."/>
            <person name="Stalker H.T."/>
            <person name="Schmitz R.J."/>
            <person name="Scheffler B.E."/>
            <person name="Leal-Bertioli S.C."/>
            <person name="Xun X."/>
            <person name="Jackson S.A."/>
            <person name="Michelmore R."/>
            <person name="Ozias-Akins P."/>
        </authorList>
    </citation>
    <scope>NUCLEOTIDE SEQUENCE [LARGE SCALE GENOMIC DNA]</scope>
    <source>
        <strain evidence="3">cv. V14167</strain>
    </source>
</reference>
<dbReference type="InterPro" id="IPR025452">
    <property type="entry name" value="DUF4218"/>
</dbReference>
<dbReference type="Pfam" id="PF13952">
    <property type="entry name" value="DUF4216"/>
    <property type="match status" value="1"/>
</dbReference>
<proteinExistence type="predicted"/>
<dbReference type="PANTHER" id="PTHR10775:SF190">
    <property type="entry name" value="TNP2-LIKE TRANSPOSON PROTEIN"/>
    <property type="match status" value="1"/>
</dbReference>
<evidence type="ECO:0000259" key="1">
    <source>
        <dbReference type="Pfam" id="PF13952"/>
    </source>
</evidence>
<dbReference type="Pfam" id="PF13960">
    <property type="entry name" value="DUF4218"/>
    <property type="match status" value="1"/>
</dbReference>
<accession>A0A6P4CDK2</accession>
<dbReference type="KEGG" id="adu:107474215"/>
<dbReference type="PANTHER" id="PTHR10775">
    <property type="entry name" value="OS08G0208400 PROTEIN"/>
    <property type="match status" value="1"/>
</dbReference>
<gene>
    <name evidence="4" type="primary">LOC107474215</name>
</gene>